<gene>
    <name evidence="1" type="ORF">RFI_33786</name>
</gene>
<dbReference type="EMBL" id="ASPP01032848">
    <property type="protein sequence ID" value="ETO03616.1"/>
    <property type="molecule type" value="Genomic_DNA"/>
</dbReference>
<keyword evidence="2" id="KW-1185">Reference proteome</keyword>
<proteinExistence type="predicted"/>
<comment type="caution">
    <text evidence="1">The sequence shown here is derived from an EMBL/GenBank/DDBJ whole genome shotgun (WGS) entry which is preliminary data.</text>
</comment>
<protein>
    <recommendedName>
        <fullName evidence="3">Caspase family p20 domain-containing protein</fullName>
    </recommendedName>
</protein>
<sequence>MLTNLFEKVYVCIPHATESLTLLQLNTFLTKHCAQLDETNNVNNYDYLIFIWCGYGSTTIKGDILITSDQDDACKYFNDVVDIFANQTGAFADKPYDIYQKYVSNNRER</sequence>
<accession>X6LQE0</accession>
<reference evidence="1 2" key="1">
    <citation type="journal article" date="2013" name="Curr. Biol.">
        <title>The Genome of the Foraminiferan Reticulomyxa filosa.</title>
        <authorList>
            <person name="Glockner G."/>
            <person name="Hulsmann N."/>
            <person name="Schleicher M."/>
            <person name="Noegel A.A."/>
            <person name="Eichinger L."/>
            <person name="Gallinger C."/>
            <person name="Pawlowski J."/>
            <person name="Sierra R."/>
            <person name="Euteneuer U."/>
            <person name="Pillet L."/>
            <person name="Moustafa A."/>
            <person name="Platzer M."/>
            <person name="Groth M."/>
            <person name="Szafranski K."/>
            <person name="Schliwa M."/>
        </authorList>
    </citation>
    <scope>NUCLEOTIDE SEQUENCE [LARGE SCALE GENOMIC DNA]</scope>
</reference>
<dbReference type="AlphaFoldDB" id="X6LQE0"/>
<evidence type="ECO:0000313" key="2">
    <source>
        <dbReference type="Proteomes" id="UP000023152"/>
    </source>
</evidence>
<dbReference type="Proteomes" id="UP000023152">
    <property type="component" value="Unassembled WGS sequence"/>
</dbReference>
<evidence type="ECO:0000313" key="1">
    <source>
        <dbReference type="EMBL" id="ETO03616.1"/>
    </source>
</evidence>
<name>X6LQE0_RETFI</name>
<evidence type="ECO:0008006" key="3">
    <source>
        <dbReference type="Google" id="ProtNLM"/>
    </source>
</evidence>
<organism evidence="1 2">
    <name type="scientific">Reticulomyxa filosa</name>
    <dbReference type="NCBI Taxonomy" id="46433"/>
    <lineage>
        <taxon>Eukaryota</taxon>
        <taxon>Sar</taxon>
        <taxon>Rhizaria</taxon>
        <taxon>Retaria</taxon>
        <taxon>Foraminifera</taxon>
        <taxon>Monothalamids</taxon>
        <taxon>Reticulomyxidae</taxon>
        <taxon>Reticulomyxa</taxon>
    </lineage>
</organism>